<dbReference type="AlphaFoldDB" id="A0A238ZAK5"/>
<evidence type="ECO:0000256" key="1">
    <source>
        <dbReference type="SAM" id="MobiDB-lite"/>
    </source>
</evidence>
<dbReference type="Proteomes" id="UP000198280">
    <property type="component" value="Unassembled WGS sequence"/>
</dbReference>
<keyword evidence="3" id="KW-1185">Reference proteome</keyword>
<dbReference type="EMBL" id="FZOF01000001">
    <property type="protein sequence ID" value="SNR80089.1"/>
    <property type="molecule type" value="Genomic_DNA"/>
</dbReference>
<sequence length="78" mass="8509">MRKPQGLIDGMRTPRRADCVPLSFRWPRTFPYGPGEVHPEPSPKSTGGGARERIPAAPARGEGGAAQWVPKECTVVER</sequence>
<reference evidence="2 3" key="1">
    <citation type="submission" date="2017-06" db="EMBL/GenBank/DDBJ databases">
        <authorList>
            <person name="Kim H.J."/>
            <person name="Triplett B.A."/>
        </authorList>
    </citation>
    <scope>NUCLEOTIDE SEQUENCE [LARGE SCALE GENOMIC DNA]</scope>
    <source>
        <strain evidence="2 3">CGMCC 4.1858</strain>
    </source>
</reference>
<feature type="region of interest" description="Disordered" evidence="1">
    <location>
        <begin position="31"/>
        <end position="78"/>
    </location>
</feature>
<evidence type="ECO:0000313" key="3">
    <source>
        <dbReference type="Proteomes" id="UP000198280"/>
    </source>
</evidence>
<organism evidence="2 3">
    <name type="scientific">Actinacidiphila glaucinigra</name>
    <dbReference type="NCBI Taxonomy" id="235986"/>
    <lineage>
        <taxon>Bacteria</taxon>
        <taxon>Bacillati</taxon>
        <taxon>Actinomycetota</taxon>
        <taxon>Actinomycetes</taxon>
        <taxon>Kitasatosporales</taxon>
        <taxon>Streptomycetaceae</taxon>
        <taxon>Actinacidiphila</taxon>
    </lineage>
</organism>
<gene>
    <name evidence="2" type="ORF">SAMN05216252_101108</name>
</gene>
<evidence type="ECO:0000313" key="2">
    <source>
        <dbReference type="EMBL" id="SNR80089.1"/>
    </source>
</evidence>
<accession>A0A238ZAK5</accession>
<name>A0A238ZAK5_9ACTN</name>
<protein>
    <submittedName>
        <fullName evidence="2">Uncharacterized protein</fullName>
    </submittedName>
</protein>
<proteinExistence type="predicted"/>